<accession>A0A2P2R474</accession>
<dbReference type="EMBL" id="GGEC01093503">
    <property type="protein sequence ID" value="MBX73987.1"/>
    <property type="molecule type" value="Transcribed_RNA"/>
</dbReference>
<protein>
    <submittedName>
        <fullName evidence="1">Uncharacterized protein</fullName>
    </submittedName>
</protein>
<dbReference type="AlphaFoldDB" id="A0A2P2R474"/>
<name>A0A2P2R474_RHIMU</name>
<reference evidence="1" key="1">
    <citation type="submission" date="2018-02" db="EMBL/GenBank/DDBJ databases">
        <title>Rhizophora mucronata_Transcriptome.</title>
        <authorList>
            <person name="Meera S.P."/>
            <person name="Sreeshan A."/>
            <person name="Augustine A."/>
        </authorList>
    </citation>
    <scope>NUCLEOTIDE SEQUENCE</scope>
    <source>
        <tissue evidence="1">Leaf</tissue>
    </source>
</reference>
<proteinExistence type="predicted"/>
<evidence type="ECO:0000313" key="1">
    <source>
        <dbReference type="EMBL" id="MBX73987.1"/>
    </source>
</evidence>
<sequence>MKQILRFSNIHFPITNYFITDSKPTRPFKRTKKKEKFLQHEQV</sequence>
<organism evidence="1">
    <name type="scientific">Rhizophora mucronata</name>
    <name type="common">Asiatic mangrove</name>
    <dbReference type="NCBI Taxonomy" id="61149"/>
    <lineage>
        <taxon>Eukaryota</taxon>
        <taxon>Viridiplantae</taxon>
        <taxon>Streptophyta</taxon>
        <taxon>Embryophyta</taxon>
        <taxon>Tracheophyta</taxon>
        <taxon>Spermatophyta</taxon>
        <taxon>Magnoliopsida</taxon>
        <taxon>eudicotyledons</taxon>
        <taxon>Gunneridae</taxon>
        <taxon>Pentapetalae</taxon>
        <taxon>rosids</taxon>
        <taxon>fabids</taxon>
        <taxon>Malpighiales</taxon>
        <taxon>Rhizophoraceae</taxon>
        <taxon>Rhizophora</taxon>
    </lineage>
</organism>